<comment type="caution">
    <text evidence="2">The sequence shown here is derived from an EMBL/GenBank/DDBJ whole genome shotgun (WGS) entry which is preliminary data.</text>
</comment>
<keyword evidence="1" id="KW-0472">Membrane</keyword>
<dbReference type="Proteomes" id="UP000286931">
    <property type="component" value="Unassembled WGS sequence"/>
</dbReference>
<dbReference type="EMBL" id="BIFH01000013">
    <property type="protein sequence ID" value="GCD93013.1"/>
    <property type="molecule type" value="Genomic_DNA"/>
</dbReference>
<evidence type="ECO:0000313" key="2">
    <source>
        <dbReference type="EMBL" id="GCD93013.1"/>
    </source>
</evidence>
<protein>
    <submittedName>
        <fullName evidence="2">Uncharacterized protein</fullName>
    </submittedName>
</protein>
<organism evidence="2 3">
    <name type="scientific">Embleya hyalina</name>
    <dbReference type="NCBI Taxonomy" id="516124"/>
    <lineage>
        <taxon>Bacteria</taxon>
        <taxon>Bacillati</taxon>
        <taxon>Actinomycetota</taxon>
        <taxon>Actinomycetes</taxon>
        <taxon>Kitasatosporales</taxon>
        <taxon>Streptomycetaceae</taxon>
        <taxon>Embleya</taxon>
    </lineage>
</organism>
<name>A0A401YEH9_9ACTN</name>
<dbReference type="AlphaFoldDB" id="A0A401YEH9"/>
<keyword evidence="1" id="KW-1133">Transmembrane helix</keyword>
<evidence type="ECO:0000256" key="1">
    <source>
        <dbReference type="SAM" id="Phobius"/>
    </source>
</evidence>
<sequence length="108" mass="11351">MTRIDGVDNTLCATGRHVFAGQRVRQPGSVGWWAVLRATVWGLVMIAGACVITSFTYGPMTAAAVLGVVVAAMVVCFAWNLLRGHRGGCAAKRSVRAVLCAYEGASLP</sequence>
<feature type="transmembrane region" description="Helical" evidence="1">
    <location>
        <begin position="61"/>
        <end position="82"/>
    </location>
</feature>
<evidence type="ECO:0000313" key="3">
    <source>
        <dbReference type="Proteomes" id="UP000286931"/>
    </source>
</evidence>
<keyword evidence="3" id="KW-1185">Reference proteome</keyword>
<reference evidence="2 3" key="1">
    <citation type="submission" date="2018-12" db="EMBL/GenBank/DDBJ databases">
        <title>Draft genome sequence of Embleya hyalina NBRC 13850T.</title>
        <authorList>
            <person name="Komaki H."/>
            <person name="Hosoyama A."/>
            <person name="Kimura A."/>
            <person name="Ichikawa N."/>
            <person name="Tamura T."/>
        </authorList>
    </citation>
    <scope>NUCLEOTIDE SEQUENCE [LARGE SCALE GENOMIC DNA]</scope>
    <source>
        <strain evidence="2 3">NBRC 13850</strain>
    </source>
</reference>
<dbReference type="OrthoDB" id="9843508at2"/>
<proteinExistence type="predicted"/>
<dbReference type="RefSeq" id="WP_126635305.1">
    <property type="nucleotide sequence ID" value="NZ_BIFH01000013.1"/>
</dbReference>
<feature type="transmembrane region" description="Helical" evidence="1">
    <location>
        <begin position="32"/>
        <end position="55"/>
    </location>
</feature>
<gene>
    <name evidence="2" type="ORF">EHYA_00656</name>
</gene>
<accession>A0A401YEH9</accession>
<keyword evidence="1" id="KW-0812">Transmembrane</keyword>